<evidence type="ECO:0000256" key="2">
    <source>
        <dbReference type="SAM" id="Phobius"/>
    </source>
</evidence>
<keyword evidence="2" id="KW-0472">Membrane</keyword>
<comment type="caution">
    <text evidence="4">The sequence shown here is derived from an EMBL/GenBank/DDBJ whole genome shotgun (WGS) entry which is preliminary data.</text>
</comment>
<keyword evidence="2" id="KW-1133">Transmembrane helix</keyword>
<organism evidence="4 5">
    <name type="scientific">Asanoa iriomotensis</name>
    <dbReference type="NCBI Taxonomy" id="234613"/>
    <lineage>
        <taxon>Bacteria</taxon>
        <taxon>Bacillati</taxon>
        <taxon>Actinomycetota</taxon>
        <taxon>Actinomycetes</taxon>
        <taxon>Micromonosporales</taxon>
        <taxon>Micromonosporaceae</taxon>
        <taxon>Asanoa</taxon>
    </lineage>
</organism>
<feature type="transmembrane region" description="Helical" evidence="2">
    <location>
        <begin position="188"/>
        <end position="206"/>
    </location>
</feature>
<protein>
    <submittedName>
        <fullName evidence="4">Phosphoesterase</fullName>
    </submittedName>
</protein>
<feature type="transmembrane region" description="Helical" evidence="2">
    <location>
        <begin position="12"/>
        <end position="32"/>
    </location>
</feature>
<feature type="compositionally biased region" description="Polar residues" evidence="1">
    <location>
        <begin position="290"/>
        <end position="304"/>
    </location>
</feature>
<feature type="transmembrane region" description="Helical" evidence="2">
    <location>
        <begin position="72"/>
        <end position="91"/>
    </location>
</feature>
<dbReference type="Gene3D" id="1.20.144.10">
    <property type="entry name" value="Phosphatidic acid phosphatase type 2/haloperoxidase"/>
    <property type="match status" value="1"/>
</dbReference>
<dbReference type="SUPFAM" id="SSF48317">
    <property type="entry name" value="Acid phosphatase/Vanadium-dependent haloperoxidase"/>
    <property type="match status" value="1"/>
</dbReference>
<name>A0ABQ4C8D8_9ACTN</name>
<feature type="domain" description="Phosphatidic acid phosphatase type 2/haloperoxidase" evidence="3">
    <location>
        <begin position="97"/>
        <end position="203"/>
    </location>
</feature>
<feature type="transmembrane region" description="Helical" evidence="2">
    <location>
        <begin position="96"/>
        <end position="115"/>
    </location>
</feature>
<gene>
    <name evidence="4" type="ORF">Air01nite_50890</name>
</gene>
<reference evidence="4 5" key="1">
    <citation type="submission" date="2021-01" db="EMBL/GenBank/DDBJ databases">
        <title>Whole genome shotgun sequence of Asanoa iriomotensis NBRC 100142.</title>
        <authorList>
            <person name="Komaki H."/>
            <person name="Tamura T."/>
        </authorList>
    </citation>
    <scope>NUCLEOTIDE SEQUENCE [LARGE SCALE GENOMIC DNA]</scope>
    <source>
        <strain evidence="4 5">NBRC 100142</strain>
    </source>
</reference>
<feature type="transmembrane region" description="Helical" evidence="2">
    <location>
        <begin position="135"/>
        <end position="153"/>
    </location>
</feature>
<evidence type="ECO:0000313" key="5">
    <source>
        <dbReference type="Proteomes" id="UP000624325"/>
    </source>
</evidence>
<feature type="transmembrane region" description="Helical" evidence="2">
    <location>
        <begin position="226"/>
        <end position="248"/>
    </location>
</feature>
<feature type="transmembrane region" description="Helical" evidence="2">
    <location>
        <begin position="254"/>
        <end position="276"/>
    </location>
</feature>
<evidence type="ECO:0000259" key="3">
    <source>
        <dbReference type="SMART" id="SM00014"/>
    </source>
</evidence>
<evidence type="ECO:0000256" key="1">
    <source>
        <dbReference type="SAM" id="MobiDB-lite"/>
    </source>
</evidence>
<dbReference type="InterPro" id="IPR000326">
    <property type="entry name" value="PAP2/HPO"/>
</dbReference>
<dbReference type="Pfam" id="PF01569">
    <property type="entry name" value="PAP2"/>
    <property type="match status" value="1"/>
</dbReference>
<dbReference type="EMBL" id="BONC01000040">
    <property type="protein sequence ID" value="GIF58994.1"/>
    <property type="molecule type" value="Genomic_DNA"/>
</dbReference>
<dbReference type="SMART" id="SM00014">
    <property type="entry name" value="acidPPc"/>
    <property type="match status" value="1"/>
</dbReference>
<proteinExistence type="predicted"/>
<feature type="region of interest" description="Disordered" evidence="1">
    <location>
        <begin position="283"/>
        <end position="304"/>
    </location>
</feature>
<sequence>MVRVNPRSSSAGRLLAAAAACAVAFGVAWLLFVRTAPGQWIDGVLLPRAQWGGGYVQETILLGPASLVLKRFGNPLLLGLVMVAIIAVGALTRRIWAALAAVAVFACSAGAAGFVKQFLDRPELGVASSTTHNSFPSGHVAAAAALLLGILLVAPPRLRWWLAVPGTTGVSVIGAATMILGWHRFSDVVGSLLLVGTIFCLAAAALTRARDKTASASKEQADDDAVTGLLVQAIALTLLIMLVLALAPDAGVRLVLATAAVGVLTMLVVSAAIWLVRPAHQPEERGGATVPSSEWAQGSRSWRS</sequence>
<keyword evidence="5" id="KW-1185">Reference proteome</keyword>
<feature type="transmembrane region" description="Helical" evidence="2">
    <location>
        <begin position="160"/>
        <end position="182"/>
    </location>
</feature>
<keyword evidence="2" id="KW-0812">Transmembrane</keyword>
<dbReference type="Proteomes" id="UP000624325">
    <property type="component" value="Unassembled WGS sequence"/>
</dbReference>
<accession>A0ABQ4C8D8</accession>
<dbReference type="InterPro" id="IPR036938">
    <property type="entry name" value="PAP2/HPO_sf"/>
</dbReference>
<evidence type="ECO:0000313" key="4">
    <source>
        <dbReference type="EMBL" id="GIF58994.1"/>
    </source>
</evidence>